<evidence type="ECO:0000256" key="7">
    <source>
        <dbReference type="ARBA" id="ARBA00022824"/>
    </source>
</evidence>
<evidence type="ECO:0000256" key="2">
    <source>
        <dbReference type="ARBA" id="ARBA00004922"/>
    </source>
</evidence>
<feature type="transmembrane region" description="Helical" evidence="10">
    <location>
        <begin position="25"/>
        <end position="46"/>
    </location>
</feature>
<gene>
    <name evidence="12" type="ORF">NMOB1V02_LOCUS7203</name>
</gene>
<evidence type="ECO:0000256" key="1">
    <source>
        <dbReference type="ARBA" id="ARBA00004477"/>
    </source>
</evidence>
<feature type="transmembrane region" description="Helical" evidence="10">
    <location>
        <begin position="566"/>
        <end position="585"/>
    </location>
</feature>
<evidence type="ECO:0000256" key="3">
    <source>
        <dbReference type="ARBA" id="ARBA00008715"/>
    </source>
</evidence>
<reference evidence="12" key="1">
    <citation type="submission" date="2020-11" db="EMBL/GenBank/DDBJ databases">
        <authorList>
            <person name="Tran Van P."/>
        </authorList>
    </citation>
    <scope>NUCLEOTIDE SEQUENCE</scope>
</reference>
<keyword evidence="5 10" id="KW-0808">Transferase</keyword>
<dbReference type="PANTHER" id="PTHR12413:SF2">
    <property type="entry name" value="DOLICHYL PYROPHOSPHATE GLC1MAN9GLCNAC2 ALPHA-1,3-GLUCOSYLTRANSFERASE-RELATED"/>
    <property type="match status" value="1"/>
</dbReference>
<keyword evidence="13" id="KW-1185">Reference proteome</keyword>
<evidence type="ECO:0000256" key="5">
    <source>
        <dbReference type="ARBA" id="ARBA00022679"/>
    </source>
</evidence>
<dbReference type="AlphaFoldDB" id="A0A7R9BQV8"/>
<keyword evidence="6 10" id="KW-0812">Transmembrane</keyword>
<dbReference type="GO" id="GO:0006487">
    <property type="term" value="P:protein N-linked glycosylation"/>
    <property type="evidence" value="ECO:0007669"/>
    <property type="project" value="TreeGrafter"/>
</dbReference>
<evidence type="ECO:0000313" key="12">
    <source>
        <dbReference type="EMBL" id="CAD7279532.1"/>
    </source>
</evidence>
<evidence type="ECO:0000256" key="6">
    <source>
        <dbReference type="ARBA" id="ARBA00022692"/>
    </source>
</evidence>
<feature type="transmembrane region" description="Helical" evidence="10">
    <location>
        <begin position="429"/>
        <end position="451"/>
    </location>
</feature>
<dbReference type="GO" id="GO:0005789">
    <property type="term" value="C:endoplasmic reticulum membrane"/>
    <property type="evidence" value="ECO:0007669"/>
    <property type="project" value="UniProtKB-SubCell"/>
</dbReference>
<dbReference type="UniPathway" id="UPA00378"/>
<dbReference type="Pfam" id="PF03155">
    <property type="entry name" value="Alg6_Alg8"/>
    <property type="match status" value="1"/>
</dbReference>
<evidence type="ECO:0000256" key="9">
    <source>
        <dbReference type="ARBA" id="ARBA00023136"/>
    </source>
</evidence>
<comment type="pathway">
    <text evidence="2 10">Protein modification; protein glycosylation.</text>
</comment>
<feature type="transmembrane region" description="Helical" evidence="10">
    <location>
        <begin position="505"/>
        <end position="522"/>
    </location>
</feature>
<feature type="region of interest" description="Disordered" evidence="11">
    <location>
        <begin position="349"/>
        <end position="371"/>
    </location>
</feature>
<dbReference type="EC" id="2.4.1.-" evidence="10"/>
<feature type="transmembrane region" description="Helical" evidence="10">
    <location>
        <begin position="597"/>
        <end position="616"/>
    </location>
</feature>
<sequence>MKSSGCGVDPRSGDASVKTSKKRPYFSALMLVVGLTGVKMLCMPLYRSTDFEVHRNWMAITHSLPISEWYRENRSEWTLDYPPLFAWFEYGLSVPAKMVDEKMVDVDAMNHASNSTVAFMRGSVMATDVLFAVGAFFCAVAAVPMSSLGFSESVMMTTALLFADVNLFIVDHLHFQYNGFLNGVLFLSIYCLMSGKPFWGAFLFAVLLNLKHIYLYIAPAFFCYLLRTECFASPVKRSAKTKNTKEKSDEPDSFVRFLKSFNVEAFLTLGLIVSSVFAVSLGPFFATGQGEQLKERLFPFKRGLTHAYWAPNFWALYNTVDKAVSWHEQHFQSLMSEKPEMSLNFPAWNPGRSAKRHPSSQAKRMKSRENPRSSYNALTRWFQFLIGVSKLHEAHLCSDDDLSSEPEEESHEKLSSSTSGLVEEFDHEFLPSVTPATTFALTAPFILIALIPVLKDPVWPKFVESVVLCAWASFLFGWHVHEKAILMITLPMALLAAGNSRAAKIYWFLNAIATLSLFPLLFTPMENVLKFFLWGVSVSMNYVILEEIHGWGRCDEAGKKRWEWSDVFDFAFLLGAVGVAFYYSLLHGYLFEDRMEFLPLMLVSAYCAVGVIYSYIRFLIFALW</sequence>
<feature type="compositionally biased region" description="Basic residues" evidence="11">
    <location>
        <begin position="353"/>
        <end position="366"/>
    </location>
</feature>
<feature type="transmembrane region" description="Helical" evidence="10">
    <location>
        <begin position="185"/>
        <end position="207"/>
    </location>
</feature>
<name>A0A7R9BQV8_9CRUS</name>
<keyword evidence="8 10" id="KW-1133">Transmembrane helix</keyword>
<keyword evidence="4 10" id="KW-0328">Glycosyltransferase</keyword>
<dbReference type="PANTHER" id="PTHR12413">
    <property type="entry name" value="DOLICHYL GLYCOSYLTRANSFERASE"/>
    <property type="match status" value="1"/>
</dbReference>
<feature type="transmembrane region" description="Helical" evidence="10">
    <location>
        <begin position="484"/>
        <end position="500"/>
    </location>
</feature>
<evidence type="ECO:0000313" key="13">
    <source>
        <dbReference type="Proteomes" id="UP000678499"/>
    </source>
</evidence>
<evidence type="ECO:0000256" key="4">
    <source>
        <dbReference type="ARBA" id="ARBA00022676"/>
    </source>
</evidence>
<protein>
    <recommendedName>
        <fullName evidence="10">Alpha-1,3-glucosyltransferase</fullName>
        <ecNumber evidence="10">2.4.1.-</ecNumber>
    </recommendedName>
</protein>
<keyword evidence="9 10" id="KW-0472">Membrane</keyword>
<dbReference type="OrthoDB" id="1689333at2759"/>
<accession>A0A7R9BQV8</accession>
<dbReference type="InterPro" id="IPR004856">
    <property type="entry name" value="Glyco_trans_ALG6/ALG8"/>
</dbReference>
<evidence type="ECO:0000256" key="8">
    <source>
        <dbReference type="ARBA" id="ARBA00022989"/>
    </source>
</evidence>
<comment type="subcellular location">
    <subcellularLocation>
        <location evidence="1 10">Endoplasmic reticulum membrane</location>
        <topology evidence="1 10">Multi-pass membrane protein</topology>
    </subcellularLocation>
</comment>
<comment type="similarity">
    <text evidence="3 10">Belongs to the ALG6/ALG8 glucosyltransferase family.</text>
</comment>
<dbReference type="GO" id="GO:0042283">
    <property type="term" value="F:dolichyl pyrophosphate Glc1Man9GlcNAc2 alpha-1,3-glucosyltransferase activity"/>
    <property type="evidence" value="ECO:0007669"/>
    <property type="project" value="TreeGrafter"/>
</dbReference>
<evidence type="ECO:0000256" key="10">
    <source>
        <dbReference type="RuleBase" id="RU363110"/>
    </source>
</evidence>
<dbReference type="Proteomes" id="UP000678499">
    <property type="component" value="Unassembled WGS sequence"/>
</dbReference>
<evidence type="ECO:0000256" key="11">
    <source>
        <dbReference type="SAM" id="MobiDB-lite"/>
    </source>
</evidence>
<feature type="transmembrane region" description="Helical" evidence="10">
    <location>
        <begin position="213"/>
        <end position="232"/>
    </location>
</feature>
<organism evidence="12">
    <name type="scientific">Notodromas monacha</name>
    <dbReference type="NCBI Taxonomy" id="399045"/>
    <lineage>
        <taxon>Eukaryota</taxon>
        <taxon>Metazoa</taxon>
        <taxon>Ecdysozoa</taxon>
        <taxon>Arthropoda</taxon>
        <taxon>Crustacea</taxon>
        <taxon>Oligostraca</taxon>
        <taxon>Ostracoda</taxon>
        <taxon>Podocopa</taxon>
        <taxon>Podocopida</taxon>
        <taxon>Cypridocopina</taxon>
        <taxon>Cypridoidea</taxon>
        <taxon>Cyprididae</taxon>
        <taxon>Notodromas</taxon>
    </lineage>
</organism>
<dbReference type="EMBL" id="CAJPEX010001678">
    <property type="protein sequence ID" value="CAG0919684.1"/>
    <property type="molecule type" value="Genomic_DNA"/>
</dbReference>
<keyword evidence="7 10" id="KW-0256">Endoplasmic reticulum</keyword>
<feature type="transmembrane region" description="Helical" evidence="10">
    <location>
        <begin position="266"/>
        <end position="286"/>
    </location>
</feature>
<proteinExistence type="inferred from homology"/>
<dbReference type="EMBL" id="OA883715">
    <property type="protein sequence ID" value="CAD7279532.1"/>
    <property type="molecule type" value="Genomic_DNA"/>
</dbReference>
<feature type="transmembrane region" description="Helical" evidence="10">
    <location>
        <begin position="129"/>
        <end position="148"/>
    </location>
</feature>